<organism evidence="1">
    <name type="scientific">viral metagenome</name>
    <dbReference type="NCBI Taxonomy" id="1070528"/>
    <lineage>
        <taxon>unclassified sequences</taxon>
        <taxon>metagenomes</taxon>
        <taxon>organismal metagenomes</taxon>
    </lineage>
</organism>
<reference evidence="1" key="1">
    <citation type="submission" date="2020-03" db="EMBL/GenBank/DDBJ databases">
        <title>The deep terrestrial virosphere.</title>
        <authorList>
            <person name="Holmfeldt K."/>
            <person name="Nilsson E."/>
            <person name="Simone D."/>
            <person name="Lopez-Fernandez M."/>
            <person name="Wu X."/>
            <person name="de Brujin I."/>
            <person name="Lundin D."/>
            <person name="Andersson A."/>
            <person name="Bertilsson S."/>
            <person name="Dopson M."/>
        </authorList>
    </citation>
    <scope>NUCLEOTIDE SEQUENCE</scope>
    <source>
        <strain evidence="1">MM415B02139</strain>
    </source>
</reference>
<evidence type="ECO:0000313" key="1">
    <source>
        <dbReference type="EMBL" id="QJA86089.1"/>
    </source>
</evidence>
<dbReference type="EMBL" id="MT142614">
    <property type="protein sequence ID" value="QJA86089.1"/>
    <property type="molecule type" value="Genomic_DNA"/>
</dbReference>
<name>A0A6M3KVP7_9ZZZZ</name>
<proteinExistence type="predicted"/>
<gene>
    <name evidence="1" type="ORF">MM415B02139_0002</name>
</gene>
<protein>
    <submittedName>
        <fullName evidence="1">Uncharacterized protein</fullName>
    </submittedName>
</protein>
<sequence>MLTEYNLCEPVIRRTLEHLLTTKGPLGTHDLEMVMARLRREIERAEVAWVTEHAKRFSAKTEMLQTPSVRSASRRPPIRLSGATVNEIDPDEALDQATLIIARTEDLPEAGWTFGESVAEKCREISANIERHRRVTPGQQEALDNMEAGVEAWFHD</sequence>
<accession>A0A6M3KVP7</accession>
<dbReference type="AlphaFoldDB" id="A0A6M3KVP7"/>